<evidence type="ECO:0000313" key="4">
    <source>
        <dbReference type="EMBL" id="CAD5212821.1"/>
    </source>
</evidence>
<feature type="signal peptide" evidence="2">
    <location>
        <begin position="1"/>
        <end position="18"/>
    </location>
</feature>
<name>A0A811KBW6_9BILA</name>
<feature type="chain" id="PRO_5035594649" description="Peptidase A1 domain-containing protein" evidence="2">
    <location>
        <begin position="19"/>
        <end position="342"/>
    </location>
</feature>
<reference evidence="4" key="1">
    <citation type="submission" date="2020-09" db="EMBL/GenBank/DDBJ databases">
        <authorList>
            <person name="Kikuchi T."/>
        </authorList>
    </citation>
    <scope>NUCLEOTIDE SEQUENCE</scope>
    <source>
        <strain evidence="4">SH1</strain>
    </source>
</reference>
<dbReference type="Proteomes" id="UP000614601">
    <property type="component" value="Unassembled WGS sequence"/>
</dbReference>
<comment type="caution">
    <text evidence="4">The sequence shown here is derived from an EMBL/GenBank/DDBJ whole genome shotgun (WGS) entry which is preliminary data.</text>
</comment>
<dbReference type="GO" id="GO:0004190">
    <property type="term" value="F:aspartic-type endopeptidase activity"/>
    <property type="evidence" value="ECO:0007669"/>
    <property type="project" value="InterPro"/>
</dbReference>
<dbReference type="SUPFAM" id="SSF50630">
    <property type="entry name" value="Acid proteases"/>
    <property type="match status" value="1"/>
</dbReference>
<protein>
    <recommendedName>
        <fullName evidence="3">Peptidase A1 domain-containing protein</fullName>
    </recommendedName>
</protein>
<dbReference type="InterPro" id="IPR033121">
    <property type="entry name" value="PEPTIDASE_A1"/>
</dbReference>
<evidence type="ECO:0000256" key="2">
    <source>
        <dbReference type="SAM" id="SignalP"/>
    </source>
</evidence>
<dbReference type="AlphaFoldDB" id="A0A811KBW6"/>
<dbReference type="Gene3D" id="2.40.70.10">
    <property type="entry name" value="Acid Proteases"/>
    <property type="match status" value="2"/>
</dbReference>
<accession>A0A811KBW6</accession>
<organism evidence="4 5">
    <name type="scientific">Bursaphelenchus okinawaensis</name>
    <dbReference type="NCBI Taxonomy" id="465554"/>
    <lineage>
        <taxon>Eukaryota</taxon>
        <taxon>Metazoa</taxon>
        <taxon>Ecdysozoa</taxon>
        <taxon>Nematoda</taxon>
        <taxon>Chromadorea</taxon>
        <taxon>Rhabditida</taxon>
        <taxon>Tylenchina</taxon>
        <taxon>Tylenchomorpha</taxon>
        <taxon>Aphelenchoidea</taxon>
        <taxon>Aphelenchoididae</taxon>
        <taxon>Bursaphelenchus</taxon>
    </lineage>
</organism>
<dbReference type="EMBL" id="CAJFDH010000002">
    <property type="protein sequence ID" value="CAD5212821.1"/>
    <property type="molecule type" value="Genomic_DNA"/>
</dbReference>
<evidence type="ECO:0000259" key="3">
    <source>
        <dbReference type="PROSITE" id="PS51767"/>
    </source>
</evidence>
<dbReference type="PANTHER" id="PTHR47966">
    <property type="entry name" value="BETA-SITE APP-CLEAVING ENZYME, ISOFORM A-RELATED"/>
    <property type="match status" value="1"/>
</dbReference>
<comment type="similarity">
    <text evidence="1">Belongs to the peptidase A1 family.</text>
</comment>
<dbReference type="InterPro" id="IPR001461">
    <property type="entry name" value="Aspartic_peptidase_A1"/>
</dbReference>
<dbReference type="InterPro" id="IPR021109">
    <property type="entry name" value="Peptidase_aspartic_dom_sf"/>
</dbReference>
<dbReference type="OrthoDB" id="10490037at2759"/>
<evidence type="ECO:0000313" key="5">
    <source>
        <dbReference type="Proteomes" id="UP000614601"/>
    </source>
</evidence>
<sequence length="342" mass="38514">MFPFKLVTFLLLGSPVFSYNVTNFYATVRLNDNPKLDRDIIIDTTSHQSFLMQNTVASPKRGVDFRSSKTFKNIDQRFSSQYSNGRITVNGAVGEDEIHVGPKVFRSQFGIFEKSNGQNPADAFTGTQTVGVLGLSRKPADNVLRDNLLNQYDDKTVCVSSIKYKDRASPYTTIGKPAVNPVTTVKSVDNSEGLWEVKLDFVKLACFHQNNPENAIISTATEELTVPEAYFEFITEVLGSRYDEKYGTYICSCERTAPFRFGINGEVFDVPIHDYITKIEGNICALKVNVVKNNEKFVLGARFLLENGVCLNFKKNTVTLFKPNERKSDLKPMEMKLRADRV</sequence>
<feature type="domain" description="Peptidase A1" evidence="3">
    <location>
        <begin position="24"/>
        <end position="321"/>
    </location>
</feature>
<keyword evidence="5" id="KW-1185">Reference proteome</keyword>
<gene>
    <name evidence="4" type="ORF">BOKJ2_LOCUS4622</name>
</gene>
<keyword evidence="2" id="KW-0732">Signal</keyword>
<proteinExistence type="inferred from homology"/>
<dbReference type="Pfam" id="PF00026">
    <property type="entry name" value="Asp"/>
    <property type="match status" value="1"/>
</dbReference>
<dbReference type="PANTHER" id="PTHR47966:SF47">
    <property type="entry name" value="ENDOPEPTIDASE, PUTATIVE (AFU_ORTHOLOGUE AFUA_3G01220)-RELATED"/>
    <property type="match status" value="1"/>
</dbReference>
<dbReference type="GO" id="GO:0006508">
    <property type="term" value="P:proteolysis"/>
    <property type="evidence" value="ECO:0007669"/>
    <property type="project" value="InterPro"/>
</dbReference>
<evidence type="ECO:0000256" key="1">
    <source>
        <dbReference type="ARBA" id="ARBA00007447"/>
    </source>
</evidence>
<dbReference type="PROSITE" id="PS51767">
    <property type="entry name" value="PEPTIDASE_A1"/>
    <property type="match status" value="1"/>
</dbReference>
<dbReference type="EMBL" id="CAJFCW020000002">
    <property type="protein sequence ID" value="CAG9097712.1"/>
    <property type="molecule type" value="Genomic_DNA"/>
</dbReference>
<dbReference type="Proteomes" id="UP000783686">
    <property type="component" value="Unassembled WGS sequence"/>
</dbReference>